<sequence>MIYKCILRSSFALAGGLLFAFVLGWAAYRQGLFYDADLYGLEAALLVAAAVSAIAAIAAGRALPWWALAPLGLAAAYGCAWLAGPASVKGTADSLLRWCAYGAWLALAALFAARRGGRAAGHVALHAAGLYFVWGGLAGWFGWIRYPDIVYRSSDAALSMTGARLAGFLQYPNASGAVAAFFALVLWQQLGRPGRAASVFAAVSLVPALTALLLTESRGAMLGLAAAGLLSLLAAYRRDRRGYGLAAAGLAALCAAVAARFAFGAMEAGAPGSGIWTLAAMTAAFAWAALPLRPHAGPRASGFFARLRRQLTHIWGGAAVFAVCATIAYLLIASGGGSGGRAEGSLETAGARTLYYADALRMFADRPLLGAGGETWRMQVGLYQRGPYIGNEVHSGYLEVLIDTGALGFAALLAMLIGFAVILWRKGARLVWGPAAVFLLHAGVDFDWSYAYIWLLLLFWLSLHLSLPAREPVPTRPLASMRTTSASRTARIVRLAVPALLLLATAIAAAAPASRYKSAAGAYEAAQTARGDAAKLALLREAQRDNPPWNRPRLEAAALLPAAERADRLLDGLRYEPDSPTMHYAIGMAYADSGMVREAETHLKEALRLARFDRDSQNAVIARFATLAQQLKDGGDEEGARQAGLAGIGFFQRYGELYARQYAGKRNPWSGTELFVSAKVNAAKCAMLAGRREEAEPWLREALRDGDADWQKEAQALLDSIGE</sequence>
<organism evidence="7 8">
    <name type="scientific">Cohnella ginsengisoli</name>
    <dbReference type="NCBI Taxonomy" id="425004"/>
    <lineage>
        <taxon>Bacteria</taxon>
        <taxon>Bacillati</taxon>
        <taxon>Bacillota</taxon>
        <taxon>Bacilli</taxon>
        <taxon>Bacillales</taxon>
        <taxon>Paenibacillaceae</taxon>
        <taxon>Cohnella</taxon>
    </lineage>
</organism>
<comment type="subcellular location">
    <subcellularLocation>
        <location evidence="1">Membrane</location>
        <topology evidence="1">Multi-pass membrane protein</topology>
    </subcellularLocation>
</comment>
<evidence type="ECO:0000313" key="8">
    <source>
        <dbReference type="Proteomes" id="UP001153387"/>
    </source>
</evidence>
<feature type="transmembrane region" description="Helical" evidence="5">
    <location>
        <begin position="65"/>
        <end position="83"/>
    </location>
</feature>
<dbReference type="Proteomes" id="UP001153387">
    <property type="component" value="Unassembled WGS sequence"/>
</dbReference>
<keyword evidence="7" id="KW-0436">Ligase</keyword>
<gene>
    <name evidence="7" type="ORF">OMP38_14760</name>
</gene>
<dbReference type="GO" id="GO:0016020">
    <property type="term" value="C:membrane"/>
    <property type="evidence" value="ECO:0007669"/>
    <property type="project" value="UniProtKB-SubCell"/>
</dbReference>
<keyword evidence="8" id="KW-1185">Reference proteome</keyword>
<dbReference type="InterPro" id="IPR011990">
    <property type="entry name" value="TPR-like_helical_dom_sf"/>
</dbReference>
<accession>A0A9X4QN45</accession>
<feature type="transmembrane region" description="Helical" evidence="5">
    <location>
        <begin position="275"/>
        <end position="292"/>
    </location>
</feature>
<evidence type="ECO:0000259" key="6">
    <source>
        <dbReference type="Pfam" id="PF04932"/>
    </source>
</evidence>
<dbReference type="Pfam" id="PF04932">
    <property type="entry name" value="Wzy_C"/>
    <property type="match status" value="1"/>
</dbReference>
<evidence type="ECO:0000256" key="3">
    <source>
        <dbReference type="ARBA" id="ARBA00022989"/>
    </source>
</evidence>
<dbReference type="PANTHER" id="PTHR37422">
    <property type="entry name" value="TEICHURONIC ACID BIOSYNTHESIS PROTEIN TUAE"/>
    <property type="match status" value="1"/>
</dbReference>
<dbReference type="GO" id="GO:0016874">
    <property type="term" value="F:ligase activity"/>
    <property type="evidence" value="ECO:0007669"/>
    <property type="project" value="UniProtKB-KW"/>
</dbReference>
<dbReference type="EMBL" id="JAPDHZ010000003">
    <property type="protein sequence ID" value="MDG0791977.1"/>
    <property type="molecule type" value="Genomic_DNA"/>
</dbReference>
<evidence type="ECO:0000256" key="4">
    <source>
        <dbReference type="ARBA" id="ARBA00023136"/>
    </source>
</evidence>
<feature type="transmembrane region" description="Helical" evidence="5">
    <location>
        <begin position="492"/>
        <end position="511"/>
    </location>
</feature>
<feature type="transmembrane region" description="Helical" evidence="5">
    <location>
        <begin position="196"/>
        <end position="214"/>
    </location>
</feature>
<keyword evidence="4 5" id="KW-0472">Membrane</keyword>
<feature type="transmembrane region" description="Helical" evidence="5">
    <location>
        <begin position="430"/>
        <end position="446"/>
    </location>
</feature>
<evidence type="ECO:0000256" key="1">
    <source>
        <dbReference type="ARBA" id="ARBA00004141"/>
    </source>
</evidence>
<protein>
    <submittedName>
        <fullName evidence="7">O-antigen ligase family protein</fullName>
    </submittedName>
</protein>
<feature type="transmembrane region" description="Helical" evidence="5">
    <location>
        <begin position="125"/>
        <end position="146"/>
    </location>
</feature>
<dbReference type="AlphaFoldDB" id="A0A9X4QN45"/>
<evidence type="ECO:0000313" key="7">
    <source>
        <dbReference type="EMBL" id="MDG0791977.1"/>
    </source>
</evidence>
<feature type="transmembrane region" description="Helical" evidence="5">
    <location>
        <begin position="95"/>
        <end position="113"/>
    </location>
</feature>
<feature type="transmembrane region" description="Helical" evidence="5">
    <location>
        <begin position="313"/>
        <end position="332"/>
    </location>
</feature>
<feature type="transmembrane region" description="Helical" evidence="5">
    <location>
        <begin position="220"/>
        <end position="236"/>
    </location>
</feature>
<feature type="transmembrane region" description="Helical" evidence="5">
    <location>
        <begin position="243"/>
        <end position="263"/>
    </location>
</feature>
<dbReference type="SUPFAM" id="SSF48452">
    <property type="entry name" value="TPR-like"/>
    <property type="match status" value="1"/>
</dbReference>
<dbReference type="Gene3D" id="1.25.40.10">
    <property type="entry name" value="Tetratricopeptide repeat domain"/>
    <property type="match status" value="1"/>
</dbReference>
<feature type="transmembrane region" description="Helical" evidence="5">
    <location>
        <begin position="166"/>
        <end position="187"/>
    </location>
</feature>
<feature type="transmembrane region" description="Helical" evidence="5">
    <location>
        <begin position="452"/>
        <end position="471"/>
    </location>
</feature>
<reference evidence="7 8" key="1">
    <citation type="submission" date="2022-10" db="EMBL/GenBank/DDBJ databases">
        <title>Comparative genomic analysis of Cohnella hashimotonis sp. nov., isolated from the International Space Station.</title>
        <authorList>
            <person name="Simpson A."/>
            <person name="Venkateswaran K."/>
        </authorList>
    </citation>
    <scope>NUCLEOTIDE SEQUENCE [LARGE SCALE GENOMIC DNA]</scope>
    <source>
        <strain evidence="7 8">DSM 18997</strain>
    </source>
</reference>
<dbReference type="PANTHER" id="PTHR37422:SF13">
    <property type="entry name" value="LIPOPOLYSACCHARIDE BIOSYNTHESIS PROTEIN PA4999-RELATED"/>
    <property type="match status" value="1"/>
</dbReference>
<comment type="caution">
    <text evidence="7">The sequence shown here is derived from an EMBL/GenBank/DDBJ whole genome shotgun (WGS) entry which is preliminary data.</text>
</comment>
<keyword evidence="2 5" id="KW-0812">Transmembrane</keyword>
<evidence type="ECO:0000256" key="2">
    <source>
        <dbReference type="ARBA" id="ARBA00022692"/>
    </source>
</evidence>
<proteinExistence type="predicted"/>
<evidence type="ECO:0000256" key="5">
    <source>
        <dbReference type="SAM" id="Phobius"/>
    </source>
</evidence>
<feature type="transmembrane region" description="Helical" evidence="5">
    <location>
        <begin position="400"/>
        <end position="423"/>
    </location>
</feature>
<name>A0A9X4QN45_9BACL</name>
<dbReference type="InterPro" id="IPR007016">
    <property type="entry name" value="O-antigen_ligase-rel_domated"/>
</dbReference>
<keyword evidence="3 5" id="KW-1133">Transmembrane helix</keyword>
<dbReference type="InterPro" id="IPR051533">
    <property type="entry name" value="WaaL-like"/>
</dbReference>
<feature type="domain" description="O-antigen ligase-related" evidence="6">
    <location>
        <begin position="303"/>
        <end position="413"/>
    </location>
</feature>
<dbReference type="RefSeq" id="WP_277565814.1">
    <property type="nucleotide sequence ID" value="NZ_JAPDHZ010000003.1"/>
</dbReference>
<feature type="transmembrane region" description="Helical" evidence="5">
    <location>
        <begin position="39"/>
        <end position="58"/>
    </location>
</feature>